<dbReference type="Proteomes" id="UP001164539">
    <property type="component" value="Chromosome 1"/>
</dbReference>
<evidence type="ECO:0000313" key="2">
    <source>
        <dbReference type="Proteomes" id="UP001164539"/>
    </source>
</evidence>
<keyword evidence="2" id="KW-1185">Reference proteome</keyword>
<reference evidence="1 2" key="1">
    <citation type="journal article" date="2023" name="Science">
        <title>Complex scaffold remodeling in plant triterpene biosynthesis.</title>
        <authorList>
            <person name="De La Pena R."/>
            <person name="Hodgson H."/>
            <person name="Liu J.C."/>
            <person name="Stephenson M.J."/>
            <person name="Martin A.C."/>
            <person name="Owen C."/>
            <person name="Harkess A."/>
            <person name="Leebens-Mack J."/>
            <person name="Jimenez L.E."/>
            <person name="Osbourn A."/>
            <person name="Sattely E.S."/>
        </authorList>
    </citation>
    <scope>NUCLEOTIDE SEQUENCE [LARGE SCALE GENOMIC DNA]</scope>
    <source>
        <strain evidence="2">cv. JPN11</strain>
        <tissue evidence="1">Leaf</tissue>
    </source>
</reference>
<proteinExistence type="predicted"/>
<gene>
    <name evidence="1" type="ORF">OWV82_000173</name>
</gene>
<dbReference type="EMBL" id="CM051394">
    <property type="protein sequence ID" value="KAJ4726999.1"/>
    <property type="molecule type" value="Genomic_DNA"/>
</dbReference>
<evidence type="ECO:0000313" key="1">
    <source>
        <dbReference type="EMBL" id="KAJ4726999.1"/>
    </source>
</evidence>
<sequence length="407" mass="45736">MVEATTCNNDENNEEGLVSLIPSVSDVSSHKAEAKRAYIQRRMTGPTRRSTKGGWTEEEDKILEFAVEKFGAKNWKNIAECVPDRTSVQCLHRWQKVLDPSLVKGPWTKEEDDLIIELVGKQGNKKWSEIAKHLPGRIGKQCRERWHNHLNPDIKKTAWTKEEELTLIKAHETYGNKWAEIAKLLPGRTENSIKNHWNCSISKKIIHSPYSDLYNFKTKAESRNSEVLKQNVDQKINLGRERNPETCSLDLVLGNASGREIHLATTDKKDCRSVREASDMMEPPNKTVFDKKSGAACILKGGQGRESADTALAPRVLKLGCLNYEPVQLNDLNTPLTTSKFPRGICDASSSPITPLSHKEGIPVSCRSPASILRNAARTFKLPSIIRKRRHQTARRIGAGFHNDSCS</sequence>
<comment type="caution">
    <text evidence="1">The sequence shown here is derived from an EMBL/GenBank/DDBJ whole genome shotgun (WGS) entry which is preliminary data.</text>
</comment>
<organism evidence="1 2">
    <name type="scientific">Melia azedarach</name>
    <name type="common">Chinaberry tree</name>
    <dbReference type="NCBI Taxonomy" id="155640"/>
    <lineage>
        <taxon>Eukaryota</taxon>
        <taxon>Viridiplantae</taxon>
        <taxon>Streptophyta</taxon>
        <taxon>Embryophyta</taxon>
        <taxon>Tracheophyta</taxon>
        <taxon>Spermatophyta</taxon>
        <taxon>Magnoliopsida</taxon>
        <taxon>eudicotyledons</taxon>
        <taxon>Gunneridae</taxon>
        <taxon>Pentapetalae</taxon>
        <taxon>rosids</taxon>
        <taxon>malvids</taxon>
        <taxon>Sapindales</taxon>
        <taxon>Meliaceae</taxon>
        <taxon>Melia</taxon>
    </lineage>
</organism>
<protein>
    <submittedName>
        <fullName evidence="1">MYB family protein</fullName>
    </submittedName>
</protein>
<accession>A0ACC1YUI1</accession>
<name>A0ACC1YUI1_MELAZ</name>